<proteinExistence type="predicted"/>
<reference evidence="3 4" key="1">
    <citation type="submission" date="2023-05" db="EMBL/GenBank/DDBJ databases">
        <title>B98-5 Cell Line De Novo Hybrid Assembly: An Optical Mapping Approach.</title>
        <authorList>
            <person name="Kananen K."/>
            <person name="Auerbach J.A."/>
            <person name="Kautto E."/>
            <person name="Blachly J.S."/>
        </authorList>
    </citation>
    <scope>NUCLEOTIDE SEQUENCE [LARGE SCALE GENOMIC DNA]</scope>
    <source>
        <strain evidence="3">B95-8</strain>
        <tissue evidence="3">Cell line</tissue>
    </source>
</reference>
<protein>
    <submittedName>
        <fullName evidence="3">Uncharacterized protein</fullName>
    </submittedName>
</protein>
<evidence type="ECO:0000313" key="2">
    <source>
        <dbReference type="EMBL" id="KAK2082481.1"/>
    </source>
</evidence>
<evidence type="ECO:0000313" key="4">
    <source>
        <dbReference type="Proteomes" id="UP001266305"/>
    </source>
</evidence>
<accession>A0ABQ9TCK5</accession>
<sequence>MGSQFLEQFKTAQSLAQLAAQHSQTESTTTSSWDMGSMTQSPSLVQYNLKNLNDSTVHSFYPIFNHDGGVPSGEVTCSAYLHSSTSTSVFSSAKQIHIDNQSSSPQPAQHKLKQQKKISLLDF</sequence>
<name>A0ABQ9TCK5_SAGOE</name>
<keyword evidence="4" id="KW-1185">Reference proteome</keyword>
<feature type="region of interest" description="Disordered" evidence="1">
    <location>
        <begin position="96"/>
        <end position="115"/>
    </location>
</feature>
<dbReference type="Proteomes" id="UP001266305">
    <property type="component" value="Unassembled WGS sequence"/>
</dbReference>
<gene>
    <name evidence="2" type="ORF">P7K49_040454</name>
    <name evidence="3" type="ORF">P7K49_040457</name>
</gene>
<evidence type="ECO:0000256" key="1">
    <source>
        <dbReference type="SAM" id="MobiDB-lite"/>
    </source>
</evidence>
<organism evidence="3 4">
    <name type="scientific">Saguinus oedipus</name>
    <name type="common">Cotton-top tamarin</name>
    <name type="synonym">Oedipomidas oedipus</name>
    <dbReference type="NCBI Taxonomy" id="9490"/>
    <lineage>
        <taxon>Eukaryota</taxon>
        <taxon>Metazoa</taxon>
        <taxon>Chordata</taxon>
        <taxon>Craniata</taxon>
        <taxon>Vertebrata</taxon>
        <taxon>Euteleostomi</taxon>
        <taxon>Mammalia</taxon>
        <taxon>Eutheria</taxon>
        <taxon>Euarchontoglires</taxon>
        <taxon>Primates</taxon>
        <taxon>Haplorrhini</taxon>
        <taxon>Platyrrhini</taxon>
        <taxon>Cebidae</taxon>
        <taxon>Callitrichinae</taxon>
        <taxon>Saguinus</taxon>
    </lineage>
</organism>
<comment type="caution">
    <text evidence="3">The sequence shown here is derived from an EMBL/GenBank/DDBJ whole genome shotgun (WGS) entry which is preliminary data.</text>
</comment>
<feature type="compositionally biased region" description="Polar residues" evidence="1">
    <location>
        <begin position="98"/>
        <end position="107"/>
    </location>
</feature>
<dbReference type="EMBL" id="JASSZA010000033">
    <property type="protein sequence ID" value="KAK2082481.1"/>
    <property type="molecule type" value="Genomic_DNA"/>
</dbReference>
<evidence type="ECO:0000313" key="3">
    <source>
        <dbReference type="EMBL" id="KAK2082484.1"/>
    </source>
</evidence>
<dbReference type="EMBL" id="JASSZA010000033">
    <property type="protein sequence ID" value="KAK2082484.1"/>
    <property type="molecule type" value="Genomic_DNA"/>
</dbReference>